<keyword evidence="6" id="KW-1185">Reference proteome</keyword>
<protein>
    <submittedName>
        <fullName evidence="5">Efflux RND transporter periplasmic adaptor subunit</fullName>
    </submittedName>
</protein>
<evidence type="ECO:0000313" key="6">
    <source>
        <dbReference type="Proteomes" id="UP001139522"/>
    </source>
</evidence>
<sequence length="388" mass="42634">MKLSSQWVLLIFSVLIAGAAYFYIDSALSKKEFNLGKPLPEKKEEALEVSVLSVSASSHKSMIKASGIANPRYKLTLNSKVSGEVSKVSDQLEAGQRVKKGDLLVSLNNKELNSAVANAKKTLAGAELALKEEMRQGDQARAEWKAAGFKGDPDSDLVLRVPQLANAQAEVDSAKATLLEAQDNLKHTQIVAPFDALVISRNISPGSYLSTGGEVATLYSTDRAEITINLASTDWQKLPDMKILLNRRTPVIIHSIDSNDQWQGHVIGIDQHIDTTTRMRGLIVGVDSPLDQTPPLLPGSFVTTQLEGKAIANLWKLPSTALSQKSEIWYVNDEKRLDAFDTTPFFVDSQSIYILVPENLRNRAYQVVKKPFSSYLKNTLVNPSEQSQ</sequence>
<dbReference type="PANTHER" id="PTHR30469">
    <property type="entry name" value="MULTIDRUG RESISTANCE PROTEIN MDTA"/>
    <property type="match status" value="1"/>
</dbReference>
<evidence type="ECO:0000256" key="1">
    <source>
        <dbReference type="ARBA" id="ARBA00009477"/>
    </source>
</evidence>
<name>A0ABT5WD06_9GAMM</name>
<feature type="coiled-coil region" evidence="2">
    <location>
        <begin position="109"/>
        <end position="184"/>
    </location>
</feature>
<evidence type="ECO:0000256" key="3">
    <source>
        <dbReference type="SAM" id="Phobius"/>
    </source>
</evidence>
<dbReference type="SUPFAM" id="SSF111369">
    <property type="entry name" value="HlyD-like secretion proteins"/>
    <property type="match status" value="1"/>
</dbReference>
<organism evidence="5 6">
    <name type="scientific">Marinomonas maritima</name>
    <dbReference type="NCBI Taxonomy" id="2940935"/>
    <lineage>
        <taxon>Bacteria</taxon>
        <taxon>Pseudomonadati</taxon>
        <taxon>Pseudomonadota</taxon>
        <taxon>Gammaproteobacteria</taxon>
        <taxon>Oceanospirillales</taxon>
        <taxon>Oceanospirillaceae</taxon>
        <taxon>Marinomonas</taxon>
    </lineage>
</organism>
<dbReference type="Gene3D" id="2.40.30.170">
    <property type="match status" value="1"/>
</dbReference>
<reference evidence="5" key="1">
    <citation type="submission" date="2023-01" db="EMBL/GenBank/DDBJ databases">
        <title>Psychroserpens sp. MSW6 and Marinomonas sp. RSW2, isolated from seawater.</title>
        <authorList>
            <person name="Kristyanto S."/>
            <person name="Jung J."/>
            <person name="Kim J.M."/>
            <person name="Jeon C.O."/>
        </authorList>
    </citation>
    <scope>NUCLEOTIDE SEQUENCE</scope>
    <source>
        <strain evidence="5">RSW2</strain>
    </source>
</reference>
<evidence type="ECO:0000313" key="5">
    <source>
        <dbReference type="EMBL" id="MDE8602567.1"/>
    </source>
</evidence>
<dbReference type="Pfam" id="PF25973">
    <property type="entry name" value="BSH_CzcB"/>
    <property type="match status" value="1"/>
</dbReference>
<proteinExistence type="inferred from homology"/>
<dbReference type="Gene3D" id="1.10.287.470">
    <property type="entry name" value="Helix hairpin bin"/>
    <property type="match status" value="1"/>
</dbReference>
<feature type="transmembrane region" description="Helical" evidence="3">
    <location>
        <begin position="7"/>
        <end position="24"/>
    </location>
</feature>
<gene>
    <name evidence="5" type="ORF">M3I01_006460</name>
</gene>
<feature type="domain" description="CzcB-like barrel-sandwich hybrid" evidence="4">
    <location>
        <begin position="78"/>
        <end position="217"/>
    </location>
</feature>
<comment type="similarity">
    <text evidence="1">Belongs to the membrane fusion protein (MFP) (TC 8.A.1) family.</text>
</comment>
<keyword evidence="3" id="KW-0472">Membrane</keyword>
<dbReference type="Gene3D" id="2.40.50.100">
    <property type="match status" value="1"/>
</dbReference>
<dbReference type="InterPro" id="IPR058647">
    <property type="entry name" value="BSH_CzcB-like"/>
</dbReference>
<dbReference type="NCBIfam" id="TIGR01730">
    <property type="entry name" value="RND_mfp"/>
    <property type="match status" value="1"/>
</dbReference>
<keyword evidence="3" id="KW-0812">Transmembrane</keyword>
<comment type="caution">
    <text evidence="5">The sequence shown here is derived from an EMBL/GenBank/DDBJ whole genome shotgun (WGS) entry which is preliminary data.</text>
</comment>
<dbReference type="InterPro" id="IPR006143">
    <property type="entry name" value="RND_pump_MFP"/>
</dbReference>
<dbReference type="PANTHER" id="PTHR30469:SF15">
    <property type="entry name" value="HLYD FAMILY OF SECRETION PROTEINS"/>
    <property type="match status" value="1"/>
</dbReference>
<evidence type="ECO:0000259" key="4">
    <source>
        <dbReference type="Pfam" id="PF25973"/>
    </source>
</evidence>
<keyword evidence="2" id="KW-0175">Coiled coil</keyword>
<accession>A0ABT5WD06</accession>
<evidence type="ECO:0000256" key="2">
    <source>
        <dbReference type="SAM" id="Coils"/>
    </source>
</evidence>
<dbReference type="Proteomes" id="UP001139522">
    <property type="component" value="Unassembled WGS sequence"/>
</dbReference>
<keyword evidence="3" id="KW-1133">Transmembrane helix</keyword>
<dbReference type="RefSeq" id="WP_275564981.1">
    <property type="nucleotide sequence ID" value="NZ_JAMZEG020000002.1"/>
</dbReference>
<dbReference type="EMBL" id="JAMZEG020000002">
    <property type="protein sequence ID" value="MDE8602567.1"/>
    <property type="molecule type" value="Genomic_DNA"/>
</dbReference>